<keyword evidence="2" id="KW-1185">Reference proteome</keyword>
<proteinExistence type="predicted"/>
<reference evidence="1 2" key="1">
    <citation type="submission" date="2019-03" db="EMBL/GenBank/DDBJ databases">
        <title>Freshwater and sediment microbial communities from various areas in North America, analyzing microbe dynamics in response to fracking.</title>
        <authorList>
            <person name="Lamendella R."/>
        </authorList>
    </citation>
    <scope>NUCLEOTIDE SEQUENCE [LARGE SCALE GENOMIC DNA]</scope>
    <source>
        <strain evidence="1 2">175.2</strain>
    </source>
</reference>
<dbReference type="Pfam" id="PF06073">
    <property type="entry name" value="DUF934"/>
    <property type="match status" value="1"/>
</dbReference>
<comment type="caution">
    <text evidence="1">The sequence shown here is derived from an EMBL/GenBank/DDBJ whole genome shotgun (WGS) entry which is preliminary data.</text>
</comment>
<dbReference type="OrthoDB" id="9800421at2"/>
<sequence length="167" mass="18846">MTTIWRETGFVENDPWVIETDDRIAGEGERVLVPLNDIAETGETGNEGLGILLTPDDDPEALRPYLERIDLIALTFPAFSDGRAFSQSTYIRDRLGYTGELRAVGDVLIDPLVFMLRCGISSFAIENETAIRRLREGRLPEVNRYYQPATRKTPSAGRYSWRHAAKI</sequence>
<dbReference type="RefSeq" id="WP_132311216.1">
    <property type="nucleotide sequence ID" value="NZ_SMAR01000013.1"/>
</dbReference>
<dbReference type="PIRSF" id="PIRSF030820">
    <property type="entry name" value="UCP030820"/>
    <property type="match status" value="1"/>
</dbReference>
<name>A0A4R3NTP3_9HYPH</name>
<dbReference type="Proteomes" id="UP000295097">
    <property type="component" value="Unassembled WGS sequence"/>
</dbReference>
<dbReference type="InterPro" id="IPR008318">
    <property type="entry name" value="UCP030820"/>
</dbReference>
<accession>A0A4R3NTP3</accession>
<evidence type="ECO:0000313" key="2">
    <source>
        <dbReference type="Proteomes" id="UP000295097"/>
    </source>
</evidence>
<protein>
    <submittedName>
        <fullName evidence="1">Uncharacterized protein (DUF934 family)</fullName>
    </submittedName>
</protein>
<dbReference type="EMBL" id="SMAR01000013">
    <property type="protein sequence ID" value="TCT39306.1"/>
    <property type="molecule type" value="Genomic_DNA"/>
</dbReference>
<dbReference type="AlphaFoldDB" id="A0A4R3NTP3"/>
<evidence type="ECO:0000313" key="1">
    <source>
        <dbReference type="EMBL" id="TCT39306.1"/>
    </source>
</evidence>
<gene>
    <name evidence="1" type="ORF">EDC90_101347</name>
</gene>
<organism evidence="1 2">
    <name type="scientific">Martelella mediterranea</name>
    <dbReference type="NCBI Taxonomy" id="293089"/>
    <lineage>
        <taxon>Bacteria</taxon>
        <taxon>Pseudomonadati</taxon>
        <taxon>Pseudomonadota</taxon>
        <taxon>Alphaproteobacteria</taxon>
        <taxon>Hyphomicrobiales</taxon>
        <taxon>Aurantimonadaceae</taxon>
        <taxon>Martelella</taxon>
    </lineage>
</organism>